<feature type="domain" description="Nucleotidyl transferase" evidence="1">
    <location>
        <begin position="3"/>
        <end position="233"/>
    </location>
</feature>
<reference evidence="2 3" key="1">
    <citation type="submission" date="2019-05" db="EMBL/GenBank/DDBJ databases">
        <title>The Complete Genome Sequence of the n-alkane-degrading Desulfoglaeba alkanexedens ALDC reveals multiple alkylsuccinate synthase gene clusters.</title>
        <authorList>
            <person name="Callaghan A.V."/>
            <person name="Davidova I.A."/>
            <person name="Duncan K.E."/>
            <person name="Morris B."/>
            <person name="McInerney M.J."/>
        </authorList>
    </citation>
    <scope>NUCLEOTIDE SEQUENCE [LARGE SCALE GENOMIC DNA]</scope>
    <source>
        <strain evidence="2 3">ALDC</strain>
    </source>
</reference>
<sequence>MRAMILAAGLGTRLRPLTWVRPKVLQPLMGMTLLEYWAERLASAGFEAAVVNAHHLADRLEAFVHERSWPLPLHVIREPVLLGTGGGLRNAVSLLGDGPVLAVNGDTACDAALAHLRQVHETSGAKATLLVHDCPPFNNVAVDAAGRVRGFGERGEELCRRDSAVRLLAFTGIHVVDSKALDYFPRGKPASILELYKDLIARGDPPRAVFRSTLTWRETGTVAAYWSLHRHLAAVDDGGLAPLPSGSPVRVHHSAVLEGDVRLEGMVVLDRACRLRGPVRLKDVIAWNGVAFAPGTDLETCIVTDGAAVAGSHRHCILTKEKGTFPFHPND</sequence>
<evidence type="ECO:0000259" key="1">
    <source>
        <dbReference type="Pfam" id="PF00483"/>
    </source>
</evidence>
<dbReference type="EMBL" id="CP040098">
    <property type="protein sequence ID" value="QCQ22939.1"/>
    <property type="molecule type" value="Genomic_DNA"/>
</dbReference>
<dbReference type="SUPFAM" id="SSF53448">
    <property type="entry name" value="Nucleotide-diphospho-sugar transferases"/>
    <property type="match status" value="1"/>
</dbReference>
<dbReference type="InterPro" id="IPR029044">
    <property type="entry name" value="Nucleotide-diphossugar_trans"/>
</dbReference>
<keyword evidence="3" id="KW-1185">Reference proteome</keyword>
<evidence type="ECO:0000313" key="3">
    <source>
        <dbReference type="Proteomes" id="UP000298602"/>
    </source>
</evidence>
<proteinExistence type="predicted"/>
<dbReference type="KEGG" id="dax:FDQ92_12625"/>
<dbReference type="InterPro" id="IPR050486">
    <property type="entry name" value="Mannose-1P_guanyltransferase"/>
</dbReference>
<dbReference type="GO" id="GO:0016740">
    <property type="term" value="F:transferase activity"/>
    <property type="evidence" value="ECO:0007669"/>
    <property type="project" value="UniProtKB-KW"/>
</dbReference>
<name>A0A4P8L4S7_9BACT</name>
<dbReference type="CDD" id="cd06422">
    <property type="entry name" value="NTP_transferase_like_1"/>
    <property type="match status" value="1"/>
</dbReference>
<dbReference type="InterPro" id="IPR005835">
    <property type="entry name" value="NTP_transferase_dom"/>
</dbReference>
<gene>
    <name evidence="2" type="ORF">FDQ92_12625</name>
</gene>
<dbReference type="Pfam" id="PF00483">
    <property type="entry name" value="NTP_transferase"/>
    <property type="match status" value="1"/>
</dbReference>
<reference evidence="2 3" key="2">
    <citation type="submission" date="2019-05" db="EMBL/GenBank/DDBJ databases">
        <authorList>
            <person name="Suflita J.M."/>
            <person name="Marks C.R."/>
        </authorList>
    </citation>
    <scope>NUCLEOTIDE SEQUENCE [LARGE SCALE GENOMIC DNA]</scope>
    <source>
        <strain evidence="2 3">ALDC</strain>
    </source>
</reference>
<protein>
    <submittedName>
        <fullName evidence="2">Nucleotidyltransferase family protein</fullName>
    </submittedName>
</protein>
<organism evidence="2 3">
    <name type="scientific">Desulfoglaeba alkanexedens ALDC</name>
    <dbReference type="NCBI Taxonomy" id="980445"/>
    <lineage>
        <taxon>Bacteria</taxon>
        <taxon>Pseudomonadati</taxon>
        <taxon>Thermodesulfobacteriota</taxon>
        <taxon>Syntrophobacteria</taxon>
        <taxon>Syntrophobacterales</taxon>
        <taxon>Syntrophobacteraceae</taxon>
        <taxon>Desulfoglaeba</taxon>
    </lineage>
</organism>
<accession>A0A4P8L4S7</accession>
<evidence type="ECO:0000313" key="2">
    <source>
        <dbReference type="EMBL" id="QCQ22939.1"/>
    </source>
</evidence>
<dbReference type="Proteomes" id="UP000298602">
    <property type="component" value="Chromosome"/>
</dbReference>
<dbReference type="OrthoDB" id="9788272at2"/>
<dbReference type="RefSeq" id="WP_137425222.1">
    <property type="nucleotide sequence ID" value="NZ_CP040098.1"/>
</dbReference>
<keyword evidence="2" id="KW-0808">Transferase</keyword>
<dbReference type="PANTHER" id="PTHR22572">
    <property type="entry name" value="SUGAR-1-PHOSPHATE GUANYL TRANSFERASE"/>
    <property type="match status" value="1"/>
</dbReference>
<dbReference type="Gene3D" id="3.90.550.10">
    <property type="entry name" value="Spore Coat Polysaccharide Biosynthesis Protein SpsA, Chain A"/>
    <property type="match status" value="1"/>
</dbReference>
<dbReference type="AlphaFoldDB" id="A0A4P8L4S7"/>